<dbReference type="SUPFAM" id="SSF52047">
    <property type="entry name" value="RNI-like"/>
    <property type="match status" value="1"/>
</dbReference>
<reference evidence="1" key="1">
    <citation type="submission" date="2020-11" db="EMBL/GenBank/DDBJ databases">
        <authorList>
            <consortium name="DOE Joint Genome Institute"/>
            <person name="Ahrendt S."/>
            <person name="Riley R."/>
            <person name="Andreopoulos W."/>
            <person name="Labutti K."/>
            <person name="Pangilinan J."/>
            <person name="Ruiz-Duenas F.J."/>
            <person name="Barrasa J.M."/>
            <person name="Sanchez-Garcia M."/>
            <person name="Camarero S."/>
            <person name="Miyauchi S."/>
            <person name="Serrano A."/>
            <person name="Linde D."/>
            <person name="Babiker R."/>
            <person name="Drula E."/>
            <person name="Ayuso-Fernandez I."/>
            <person name="Pacheco R."/>
            <person name="Padilla G."/>
            <person name="Ferreira P."/>
            <person name="Barriuso J."/>
            <person name="Kellner H."/>
            <person name="Castanera R."/>
            <person name="Alfaro M."/>
            <person name="Ramirez L."/>
            <person name="Pisabarro A.G."/>
            <person name="Kuo A."/>
            <person name="Tritt A."/>
            <person name="Lipzen A."/>
            <person name="He G."/>
            <person name="Yan M."/>
            <person name="Ng V."/>
            <person name="Cullen D."/>
            <person name="Martin F."/>
            <person name="Rosso M.-N."/>
            <person name="Henrissat B."/>
            <person name="Hibbett D."/>
            <person name="Martinez A.T."/>
            <person name="Grigoriev I.V."/>
        </authorList>
    </citation>
    <scope>NUCLEOTIDE SEQUENCE</scope>
    <source>
        <strain evidence="1">MF-IS2</strain>
    </source>
</reference>
<dbReference type="AlphaFoldDB" id="A0A9P5XQG0"/>
<dbReference type="EMBL" id="MU151051">
    <property type="protein sequence ID" value="KAF9455089.1"/>
    <property type="molecule type" value="Genomic_DNA"/>
</dbReference>
<name>A0A9P5XQG0_9AGAR</name>
<evidence type="ECO:0008006" key="3">
    <source>
        <dbReference type="Google" id="ProtNLM"/>
    </source>
</evidence>
<proteinExistence type="predicted"/>
<evidence type="ECO:0000313" key="1">
    <source>
        <dbReference type="EMBL" id="KAF9455089.1"/>
    </source>
</evidence>
<organism evidence="1 2">
    <name type="scientific">Macrolepiota fuliginosa MF-IS2</name>
    <dbReference type="NCBI Taxonomy" id="1400762"/>
    <lineage>
        <taxon>Eukaryota</taxon>
        <taxon>Fungi</taxon>
        <taxon>Dikarya</taxon>
        <taxon>Basidiomycota</taxon>
        <taxon>Agaricomycotina</taxon>
        <taxon>Agaricomycetes</taxon>
        <taxon>Agaricomycetidae</taxon>
        <taxon>Agaricales</taxon>
        <taxon>Agaricineae</taxon>
        <taxon>Agaricaceae</taxon>
        <taxon>Macrolepiota</taxon>
    </lineage>
</organism>
<evidence type="ECO:0000313" key="2">
    <source>
        <dbReference type="Proteomes" id="UP000807342"/>
    </source>
</evidence>
<gene>
    <name evidence="1" type="ORF">P691DRAFT_800097</name>
</gene>
<sequence length="465" mass="52824">MHVSATTKPSQLPILPPDILIEIFATRPSGMLFDEHAENIPPLAASVCYYWRDVVLSSPAVWTNVTASTASTYDPDLYLQRSSPYPFNLYLYFDGVSTSAHFIRAFSRALHVHYQRLDELFIFYRARDQTLGSEFLPGLHALGPLNISVLWIEAKYQAPWPSPPAGQAITLAAASMPNSIMFPPTPKLIFCKLPVVWITLITHTLPSLKTLWITECHISRFAFCKLAQGMPALRTLILEDVEQRAPPLHGGDRVPSVTLSSLSVLVIHFHWHPTLSKRCHCLLGSIIAPNLEVLELKIRFEVDSNEEELLEFHETALRQWRRPESPLQKIVFRGILDPWHKGIIHIVRLLRKPLHVEFKGFKGKVLSASPVKGDLVADLEGVMSLSLDFTQLMGQDIFEALCRLRQMVGLLLPSCPPITVWLGEEMREHPDVLELRQTFEKVITFHFGFPSQDEYWNIPNKYSLD</sequence>
<keyword evidence="2" id="KW-1185">Reference proteome</keyword>
<dbReference type="Proteomes" id="UP000807342">
    <property type="component" value="Unassembled WGS sequence"/>
</dbReference>
<dbReference type="OrthoDB" id="3038402at2759"/>
<accession>A0A9P5XQG0</accession>
<protein>
    <recommendedName>
        <fullName evidence="3">F-box domain-containing protein</fullName>
    </recommendedName>
</protein>
<comment type="caution">
    <text evidence="1">The sequence shown here is derived from an EMBL/GenBank/DDBJ whole genome shotgun (WGS) entry which is preliminary data.</text>
</comment>